<dbReference type="Gene3D" id="3.10.350.10">
    <property type="entry name" value="LysM domain"/>
    <property type="match status" value="2"/>
</dbReference>
<dbReference type="SMART" id="SM00257">
    <property type="entry name" value="LysM"/>
    <property type="match status" value="4"/>
</dbReference>
<keyword evidence="1" id="KW-0732">Signal</keyword>
<dbReference type="CDD" id="cd00118">
    <property type="entry name" value="LysM"/>
    <property type="match status" value="4"/>
</dbReference>
<dbReference type="EMBL" id="LN483072">
    <property type="protein sequence ID" value="CEA09401.1"/>
    <property type="molecule type" value="Genomic_DNA"/>
</dbReference>
<gene>
    <name evidence="3" type="ORF">BN1051_02771</name>
</gene>
<dbReference type="PANTHER" id="PTHR33734">
    <property type="entry name" value="LYSM DOMAIN-CONTAINING GPI-ANCHORED PROTEIN 2"/>
    <property type="match status" value="1"/>
</dbReference>
<feature type="domain" description="LysM" evidence="2">
    <location>
        <begin position="87"/>
        <end position="131"/>
    </location>
</feature>
<proteinExistence type="predicted"/>
<dbReference type="InterPro" id="IPR018392">
    <property type="entry name" value="LysM"/>
</dbReference>
<feature type="domain" description="LysM" evidence="2">
    <location>
        <begin position="153"/>
        <end position="203"/>
    </location>
</feature>
<sequence>MHLQDVVETRPAAGRRPGPWAARWAAAACAALLALGAAGCTSAAPPAAAPTVAAAEPTAPAPDPSPTATAASALAGATVVDSFGNPDFYTTVDGDTLSAVAAAFGFSETKLAEFNALTPGAPLSPDTRLRLLPEGPVIGASGPAVVSADGIPTSYTVQLDDTLTGVTYRFNVSQDQLAEANKVHFVHEQGNVHFLVEGRTIQLQKNPVDSRAGGGTAVMNSWDRGVFYTTVDGDSIDSVGYQFRVGTAELLQYNPTLAENQPIAAGTRLRLIPGETPIDGARGTFTADDDGVALTYTTAPGDTEAGIAERFGVTTLAEANRPSSGPRGVWYRYAGEQTDAVAPGQTISVALDQPINNPGTW</sequence>
<evidence type="ECO:0000256" key="1">
    <source>
        <dbReference type="SAM" id="SignalP"/>
    </source>
</evidence>
<reference evidence="3" key="1">
    <citation type="submission" date="2014-07" db="EMBL/GenBank/DDBJ databases">
        <authorList>
            <person name="Urmite Genomes Urmite Genomes"/>
        </authorList>
    </citation>
    <scope>NUCLEOTIDE SEQUENCE</scope>
    <source>
        <strain evidence="3">11W110_air</strain>
    </source>
</reference>
<feature type="signal peptide" evidence="1">
    <location>
        <begin position="1"/>
        <end position="43"/>
    </location>
</feature>
<dbReference type="PATRIC" id="fig|1461584.3.peg.2742"/>
<name>A0A078MX46_9MICC</name>
<feature type="domain" description="LysM" evidence="2">
    <location>
        <begin position="226"/>
        <end position="271"/>
    </location>
</feature>
<evidence type="ECO:0000313" key="3">
    <source>
        <dbReference type="EMBL" id="CEA09401.1"/>
    </source>
</evidence>
<evidence type="ECO:0000259" key="2">
    <source>
        <dbReference type="PROSITE" id="PS51782"/>
    </source>
</evidence>
<dbReference type="AlphaFoldDB" id="A0A078MX46"/>
<organism evidence="3">
    <name type="scientific">Arthrobacter saudimassiliensis</name>
    <dbReference type="NCBI Taxonomy" id="1461584"/>
    <lineage>
        <taxon>Bacteria</taxon>
        <taxon>Bacillati</taxon>
        <taxon>Actinomycetota</taxon>
        <taxon>Actinomycetes</taxon>
        <taxon>Micrococcales</taxon>
        <taxon>Micrococcaceae</taxon>
        <taxon>Arthrobacter</taxon>
    </lineage>
</organism>
<feature type="chain" id="PRO_5001742287" evidence="1">
    <location>
        <begin position="44"/>
        <end position="361"/>
    </location>
</feature>
<dbReference type="PANTHER" id="PTHR33734:SF22">
    <property type="entry name" value="MEMBRANE-BOUND LYTIC MUREIN TRANSGLYCOSYLASE D"/>
    <property type="match status" value="1"/>
</dbReference>
<accession>A0A078MX46</accession>
<dbReference type="PROSITE" id="PS51782">
    <property type="entry name" value="LYSM"/>
    <property type="match status" value="3"/>
</dbReference>
<protein>
    <submittedName>
        <fullName evidence="3">Membrane-bound lytic murein transglycosylase D</fullName>
    </submittedName>
</protein>
<dbReference type="Pfam" id="PF01476">
    <property type="entry name" value="LysM"/>
    <property type="match status" value="4"/>
</dbReference>
<dbReference type="InterPro" id="IPR036779">
    <property type="entry name" value="LysM_dom_sf"/>
</dbReference>